<keyword evidence="1" id="KW-0812">Transmembrane</keyword>
<dbReference type="EMBL" id="LRBV02000010">
    <property type="status" value="NOT_ANNOTATED_CDS"/>
    <property type="molecule type" value="Genomic_DNA"/>
</dbReference>
<keyword evidence="3" id="KW-1185">Reference proteome</keyword>
<keyword evidence="1" id="KW-0472">Membrane</keyword>
<keyword evidence="1" id="KW-1133">Transmembrane helix</keyword>
<dbReference type="InParanoid" id="A0A7N2MMP0"/>
<dbReference type="Proteomes" id="UP000594261">
    <property type="component" value="Chromosome 10"/>
</dbReference>
<accession>A0A7N2MMP0</accession>
<organism evidence="2 3">
    <name type="scientific">Quercus lobata</name>
    <name type="common">Valley oak</name>
    <dbReference type="NCBI Taxonomy" id="97700"/>
    <lineage>
        <taxon>Eukaryota</taxon>
        <taxon>Viridiplantae</taxon>
        <taxon>Streptophyta</taxon>
        <taxon>Embryophyta</taxon>
        <taxon>Tracheophyta</taxon>
        <taxon>Spermatophyta</taxon>
        <taxon>Magnoliopsida</taxon>
        <taxon>eudicotyledons</taxon>
        <taxon>Gunneridae</taxon>
        <taxon>Pentapetalae</taxon>
        <taxon>rosids</taxon>
        <taxon>fabids</taxon>
        <taxon>Fagales</taxon>
        <taxon>Fagaceae</taxon>
        <taxon>Quercus</taxon>
    </lineage>
</organism>
<evidence type="ECO:0000313" key="2">
    <source>
        <dbReference type="EnsemblPlants" id="QL10p002363:mrna"/>
    </source>
</evidence>
<reference evidence="2 3" key="1">
    <citation type="journal article" date="2016" name="G3 (Bethesda)">
        <title>First Draft Assembly and Annotation of the Genome of a California Endemic Oak Quercus lobata Nee (Fagaceae).</title>
        <authorList>
            <person name="Sork V.L."/>
            <person name="Fitz-Gibbon S.T."/>
            <person name="Puiu D."/>
            <person name="Crepeau M."/>
            <person name="Gugger P.F."/>
            <person name="Sherman R."/>
            <person name="Stevens K."/>
            <person name="Langley C.H."/>
            <person name="Pellegrini M."/>
            <person name="Salzberg S.L."/>
        </authorList>
    </citation>
    <scope>NUCLEOTIDE SEQUENCE [LARGE SCALE GENOMIC DNA]</scope>
    <source>
        <strain evidence="2 3">cv. SW786</strain>
    </source>
</reference>
<sequence length="112" mass="12541">MLQELKLRASGNLDDPFSNPGIFEKQLLHVVMVEPKVSNKSRFTQELISTILFTIALGLVWMFMPMSSSSNGTSSCKSIVDGGVKGSGPTRCHLCCPWVDMHLLNWMYVLYE</sequence>
<evidence type="ECO:0000256" key="1">
    <source>
        <dbReference type="SAM" id="Phobius"/>
    </source>
</evidence>
<evidence type="ECO:0000313" key="3">
    <source>
        <dbReference type="Proteomes" id="UP000594261"/>
    </source>
</evidence>
<dbReference type="EnsemblPlants" id="QL10p002363:mrna">
    <property type="protein sequence ID" value="QL10p002363:mrna"/>
    <property type="gene ID" value="QL10p002363"/>
</dbReference>
<protein>
    <submittedName>
        <fullName evidence="2">Uncharacterized protein</fullName>
    </submittedName>
</protein>
<name>A0A7N2MMP0_QUELO</name>
<feature type="transmembrane region" description="Helical" evidence="1">
    <location>
        <begin position="47"/>
        <end position="64"/>
    </location>
</feature>
<reference evidence="2" key="2">
    <citation type="submission" date="2021-01" db="UniProtKB">
        <authorList>
            <consortium name="EnsemblPlants"/>
        </authorList>
    </citation>
    <scope>IDENTIFICATION</scope>
</reference>
<dbReference type="AlphaFoldDB" id="A0A7N2MMP0"/>
<proteinExistence type="predicted"/>
<dbReference type="Gramene" id="QL10p002363:mrna">
    <property type="protein sequence ID" value="QL10p002363:mrna"/>
    <property type="gene ID" value="QL10p002363"/>
</dbReference>